<protein>
    <recommendedName>
        <fullName evidence="4">MBL fold metallo-hydrolase</fullName>
    </recommendedName>
</protein>
<dbReference type="Gene3D" id="2.140.10.30">
    <property type="entry name" value="Dipeptidylpeptidase IV, N-terminal domain"/>
    <property type="match status" value="1"/>
</dbReference>
<dbReference type="EMBL" id="JBHSBI010000001">
    <property type="protein sequence ID" value="MFC4005612.1"/>
    <property type="molecule type" value="Genomic_DNA"/>
</dbReference>
<evidence type="ECO:0000313" key="3">
    <source>
        <dbReference type="Proteomes" id="UP001595851"/>
    </source>
</evidence>
<keyword evidence="3" id="KW-1185">Reference proteome</keyword>
<evidence type="ECO:0000313" key="2">
    <source>
        <dbReference type="EMBL" id="MFC4005612.1"/>
    </source>
</evidence>
<feature type="compositionally biased region" description="Basic and acidic residues" evidence="1">
    <location>
        <begin position="30"/>
        <end position="40"/>
    </location>
</feature>
<organism evidence="2 3">
    <name type="scientific">Nonomuraea purpurea</name>
    <dbReference type="NCBI Taxonomy" id="1849276"/>
    <lineage>
        <taxon>Bacteria</taxon>
        <taxon>Bacillati</taxon>
        <taxon>Actinomycetota</taxon>
        <taxon>Actinomycetes</taxon>
        <taxon>Streptosporangiales</taxon>
        <taxon>Streptosporangiaceae</taxon>
        <taxon>Nonomuraea</taxon>
    </lineage>
</organism>
<comment type="caution">
    <text evidence="2">The sequence shown here is derived from an EMBL/GenBank/DDBJ whole genome shotgun (WGS) entry which is preliminary data.</text>
</comment>
<evidence type="ECO:0008006" key="4">
    <source>
        <dbReference type="Google" id="ProtNLM"/>
    </source>
</evidence>
<dbReference type="RefSeq" id="WP_379525807.1">
    <property type="nucleotide sequence ID" value="NZ_JBHSBI010000001.1"/>
</dbReference>
<sequence>MNRLWTLTVATGREHLLVDPGTPSGETLPEAERARRERTRERASGIVAYATDAAVTQGRLRARRRAPHR</sequence>
<reference evidence="3" key="1">
    <citation type="journal article" date="2019" name="Int. J. Syst. Evol. Microbiol.">
        <title>The Global Catalogue of Microorganisms (GCM) 10K type strain sequencing project: providing services to taxonomists for standard genome sequencing and annotation.</title>
        <authorList>
            <consortium name="The Broad Institute Genomics Platform"/>
            <consortium name="The Broad Institute Genome Sequencing Center for Infectious Disease"/>
            <person name="Wu L."/>
            <person name="Ma J."/>
        </authorList>
    </citation>
    <scope>NUCLEOTIDE SEQUENCE [LARGE SCALE GENOMIC DNA]</scope>
    <source>
        <strain evidence="3">TBRC 1276</strain>
    </source>
</reference>
<evidence type="ECO:0000256" key="1">
    <source>
        <dbReference type="SAM" id="MobiDB-lite"/>
    </source>
</evidence>
<name>A0ABV8FV73_9ACTN</name>
<proteinExistence type="predicted"/>
<dbReference type="Proteomes" id="UP001595851">
    <property type="component" value="Unassembled WGS sequence"/>
</dbReference>
<gene>
    <name evidence="2" type="ORF">ACFOY2_00145</name>
</gene>
<feature type="region of interest" description="Disordered" evidence="1">
    <location>
        <begin position="16"/>
        <end position="40"/>
    </location>
</feature>
<accession>A0ABV8FV73</accession>